<comment type="caution">
    <text evidence="11">The sequence shown here is derived from an EMBL/GenBank/DDBJ whole genome shotgun (WGS) entry which is preliminary data.</text>
</comment>
<keyword evidence="6 7" id="KW-0472">Membrane</keyword>
<dbReference type="Proteomes" id="UP000603352">
    <property type="component" value="Unassembled WGS sequence"/>
</dbReference>
<feature type="transmembrane region" description="Helical" evidence="7">
    <location>
        <begin position="107"/>
        <end position="128"/>
    </location>
</feature>
<feature type="domain" description="Nucleoside transporter/FeoB GTPase Gate" evidence="10">
    <location>
        <begin position="114"/>
        <end position="208"/>
    </location>
</feature>
<dbReference type="Pfam" id="PF01773">
    <property type="entry name" value="Nucleos_tra2_N"/>
    <property type="match status" value="1"/>
</dbReference>
<feature type="transmembrane region" description="Helical" evidence="7">
    <location>
        <begin position="148"/>
        <end position="173"/>
    </location>
</feature>
<feature type="transmembrane region" description="Helical" evidence="7">
    <location>
        <begin position="37"/>
        <end position="57"/>
    </location>
</feature>
<name>A0ABQ1III4_9PROT</name>
<evidence type="ECO:0000313" key="11">
    <source>
        <dbReference type="EMBL" id="GGB43368.1"/>
    </source>
</evidence>
<evidence type="ECO:0000313" key="12">
    <source>
        <dbReference type="Proteomes" id="UP000603352"/>
    </source>
</evidence>
<feature type="transmembrane region" description="Helical" evidence="7">
    <location>
        <begin position="316"/>
        <end position="333"/>
    </location>
</feature>
<evidence type="ECO:0000256" key="3">
    <source>
        <dbReference type="ARBA" id="ARBA00022475"/>
    </source>
</evidence>
<dbReference type="InterPro" id="IPR011657">
    <property type="entry name" value="CNT_C_dom"/>
</dbReference>
<dbReference type="InterPro" id="IPR002668">
    <property type="entry name" value="CNT_N_dom"/>
</dbReference>
<dbReference type="EMBL" id="BMDZ01000029">
    <property type="protein sequence ID" value="GGB43368.1"/>
    <property type="molecule type" value="Genomic_DNA"/>
</dbReference>
<organism evidence="11 12">
    <name type="scientific">Tistrella bauzanensis</name>
    <dbReference type="NCBI Taxonomy" id="657419"/>
    <lineage>
        <taxon>Bacteria</taxon>
        <taxon>Pseudomonadati</taxon>
        <taxon>Pseudomonadota</taxon>
        <taxon>Alphaproteobacteria</taxon>
        <taxon>Geminicoccales</taxon>
        <taxon>Geminicoccaceae</taxon>
        <taxon>Tistrella</taxon>
    </lineage>
</organism>
<feature type="transmembrane region" description="Helical" evidence="7">
    <location>
        <begin position="278"/>
        <end position="304"/>
    </location>
</feature>
<feature type="transmembrane region" description="Helical" evidence="7">
    <location>
        <begin position="6"/>
        <end position="30"/>
    </location>
</feature>
<evidence type="ECO:0000256" key="7">
    <source>
        <dbReference type="SAM" id="Phobius"/>
    </source>
</evidence>
<keyword evidence="5 7" id="KW-1133">Transmembrane helix</keyword>
<comment type="subcellular location">
    <subcellularLocation>
        <location evidence="1">Cell membrane</location>
        <topology evidence="1">Multi-pass membrane protein</topology>
    </subcellularLocation>
</comment>
<evidence type="ECO:0000256" key="6">
    <source>
        <dbReference type="ARBA" id="ARBA00023136"/>
    </source>
</evidence>
<keyword evidence="12" id="KW-1185">Reference proteome</keyword>
<dbReference type="PANTHER" id="PTHR10590">
    <property type="entry name" value="SODIUM/NUCLEOSIDE COTRANSPORTER"/>
    <property type="match status" value="1"/>
</dbReference>
<gene>
    <name evidence="11" type="ORF">GCM10011505_25850</name>
</gene>
<evidence type="ECO:0000259" key="10">
    <source>
        <dbReference type="Pfam" id="PF07670"/>
    </source>
</evidence>
<evidence type="ECO:0000256" key="2">
    <source>
        <dbReference type="ARBA" id="ARBA00009033"/>
    </source>
</evidence>
<dbReference type="InterPro" id="IPR008276">
    <property type="entry name" value="C_nuclsd_transpt"/>
</dbReference>
<keyword evidence="4 7" id="KW-0812">Transmembrane</keyword>
<dbReference type="InterPro" id="IPR011642">
    <property type="entry name" value="Gate_dom"/>
</dbReference>
<feature type="transmembrane region" description="Helical" evidence="7">
    <location>
        <begin position="406"/>
        <end position="428"/>
    </location>
</feature>
<reference evidence="12" key="1">
    <citation type="journal article" date="2019" name="Int. J. Syst. Evol. Microbiol.">
        <title>The Global Catalogue of Microorganisms (GCM) 10K type strain sequencing project: providing services to taxonomists for standard genome sequencing and annotation.</title>
        <authorList>
            <consortium name="The Broad Institute Genomics Platform"/>
            <consortium name="The Broad Institute Genome Sequencing Center for Infectious Disease"/>
            <person name="Wu L."/>
            <person name="Ma J."/>
        </authorList>
    </citation>
    <scope>NUCLEOTIDE SEQUENCE [LARGE SCALE GENOMIC DNA]</scope>
    <source>
        <strain evidence="12">CGMCC 1.10188</strain>
    </source>
</reference>
<evidence type="ECO:0000259" key="8">
    <source>
        <dbReference type="Pfam" id="PF01773"/>
    </source>
</evidence>
<feature type="domain" description="Concentrative nucleoside transporter C-terminal" evidence="9">
    <location>
        <begin position="219"/>
        <end position="426"/>
    </location>
</feature>
<feature type="transmembrane region" description="Helical" evidence="7">
    <location>
        <begin position="371"/>
        <end position="394"/>
    </location>
</feature>
<sequence length="430" mass="44115">MMDGMTGGALAGVAQSGLGLLLLVALAWIIGRMPRGVSWRAVGIGLVVQVVIALVLLKLPPVQLAFVWANRAVSALEAATRAGTSVVFGYLGGGAPPFDAVTPANSFVLAFQGLPLILVIGAIAGLLYHWRVIPLFVRLFARLLRRSFGVGGAVGVSTAANVFVGMVEAPLFVRPYLARLTNSELFMVMTAGLSTLAGNMMVLYAVFLTGVIDDPIGQLLTASLISAPAALVVAMVMMPAMAATTPDGVLAEDVDAPPSEASSSLEAAVVGVLNGINLLINVVAMLIAGIALAALANMVLGLGGDIGGAPLTLERMLGWIMAPIAWAMGMSWTEALAAAPLLGTKVVVNELVAFLNFAADPSAFSPRSRLILTYALSSFANIGSLGIMIGGMIAMVPERRADIVRLAPLSLVSGTIATCMTGAVVGLVSL</sequence>
<keyword evidence="3" id="KW-1003">Cell membrane</keyword>
<comment type="similarity">
    <text evidence="2">Belongs to the concentrative nucleoside transporter (CNT) (TC 2.A.41) family.</text>
</comment>
<feature type="transmembrane region" description="Helical" evidence="7">
    <location>
        <begin position="185"/>
        <end position="207"/>
    </location>
</feature>
<evidence type="ECO:0000256" key="4">
    <source>
        <dbReference type="ARBA" id="ARBA00022692"/>
    </source>
</evidence>
<evidence type="ECO:0000256" key="5">
    <source>
        <dbReference type="ARBA" id="ARBA00022989"/>
    </source>
</evidence>
<dbReference type="PANTHER" id="PTHR10590:SF4">
    <property type="entry name" value="SOLUTE CARRIER FAMILY 28 MEMBER 3"/>
    <property type="match status" value="1"/>
</dbReference>
<dbReference type="Pfam" id="PF07670">
    <property type="entry name" value="Gate"/>
    <property type="match status" value="1"/>
</dbReference>
<feature type="transmembrane region" description="Helical" evidence="7">
    <location>
        <begin position="219"/>
        <end position="242"/>
    </location>
</feature>
<feature type="domain" description="Concentrative nucleoside transporter N-terminal" evidence="8">
    <location>
        <begin position="18"/>
        <end position="91"/>
    </location>
</feature>
<accession>A0ABQ1III4</accession>
<protein>
    <submittedName>
        <fullName evidence="11">Nucleoside:proton symporter</fullName>
    </submittedName>
</protein>
<proteinExistence type="inferred from homology"/>
<dbReference type="Pfam" id="PF07662">
    <property type="entry name" value="Nucleos_tra2_C"/>
    <property type="match status" value="1"/>
</dbReference>
<evidence type="ECO:0000256" key="1">
    <source>
        <dbReference type="ARBA" id="ARBA00004651"/>
    </source>
</evidence>
<evidence type="ECO:0000259" key="9">
    <source>
        <dbReference type="Pfam" id="PF07662"/>
    </source>
</evidence>